<dbReference type="PANTHER" id="PTHR45744:SF2">
    <property type="entry name" value="TYROSINE AMINOTRANSFERASE"/>
    <property type="match status" value="1"/>
</dbReference>
<sequence>MTITETPVNTKRRSQWSTIPSSQTARNTVNPIRAVVEKMQRARIEWEESQKSHSFSVRGKPQAPISLSIGDPTVFGNFKTHPAVNDAVLNQLNSYQANGYAPSYGIPTARAAVARKFHTPDAPLTPDDVILTSACSGALEMAIGSLADPGQNILVPLPGFPLYKTLAQSRGVDIREYRLLPERNWEVDLADFESLIDDNTAAVIINNPSNPCGSVFSRTHLLAILAVCERNHVPIIADEIYADIVFDSSATEGSIENVFYPISSLTQTVPILTVGGLAKQWLVPGWRMGWILIHDRQNLFSQVRKGLFALSTLILGPNTLIQAAIPDIFANVPSSFLQDTITTLSEHARVCQQRLAQIPGLKVVMPQGAMYMMVGLQMDEFRDIDNDVDFASRLNLEESVEVLPGQCFNYPNYFRIVLTPPVDKLEEACHRLERFCHHHHIH</sequence>
<dbReference type="Gene3D" id="3.90.1150.10">
    <property type="entry name" value="Aspartate Aminotransferase, domain 1"/>
    <property type="match status" value="1"/>
</dbReference>
<dbReference type="GO" id="GO:0004838">
    <property type="term" value="F:L-tyrosine-2-oxoglutarate transaminase activity"/>
    <property type="evidence" value="ECO:0007669"/>
    <property type="project" value="InterPro"/>
</dbReference>
<evidence type="ECO:0000256" key="2">
    <source>
        <dbReference type="ARBA" id="ARBA00005203"/>
    </source>
</evidence>
<dbReference type="SUPFAM" id="SSF53383">
    <property type="entry name" value="PLP-dependent transferases"/>
    <property type="match status" value="1"/>
</dbReference>
<evidence type="ECO:0000256" key="14">
    <source>
        <dbReference type="PIRNR" id="PIRNR000517"/>
    </source>
</evidence>
<reference evidence="18" key="1">
    <citation type="submission" date="2022-07" db="EMBL/GenBank/DDBJ databases">
        <title>Phylogenomic reconstructions and comparative analyses of Kickxellomycotina fungi.</title>
        <authorList>
            <person name="Reynolds N.K."/>
            <person name="Stajich J.E."/>
            <person name="Barry K."/>
            <person name="Grigoriev I.V."/>
            <person name="Crous P."/>
            <person name="Smith M.E."/>
        </authorList>
    </citation>
    <scope>NUCLEOTIDE SEQUENCE</scope>
    <source>
        <strain evidence="18">RSA 1196</strain>
    </source>
</reference>
<keyword evidence="19" id="KW-1185">Reference proteome</keyword>
<evidence type="ECO:0000256" key="4">
    <source>
        <dbReference type="ARBA" id="ARBA00011738"/>
    </source>
</evidence>
<gene>
    <name evidence="18" type="ORF">IWQ62_001770</name>
</gene>
<proteinExistence type="inferred from homology"/>
<dbReference type="InterPro" id="IPR015421">
    <property type="entry name" value="PyrdxlP-dep_Trfase_major"/>
</dbReference>
<dbReference type="Gene3D" id="3.40.640.10">
    <property type="entry name" value="Type I PLP-dependent aspartate aminotransferase-like (Major domain)"/>
    <property type="match status" value="1"/>
</dbReference>
<evidence type="ECO:0000256" key="12">
    <source>
        <dbReference type="ARBA" id="ARBA00031696"/>
    </source>
</evidence>
<dbReference type="PRINTS" id="PR00753">
    <property type="entry name" value="ACCSYNTHASE"/>
</dbReference>
<dbReference type="PROSITE" id="PS00105">
    <property type="entry name" value="AA_TRANSFER_CLASS_1"/>
    <property type="match status" value="1"/>
</dbReference>
<keyword evidence="10 14" id="KW-0663">Pyridoxal phosphate</keyword>
<evidence type="ECO:0000256" key="9">
    <source>
        <dbReference type="ARBA" id="ARBA00022878"/>
    </source>
</evidence>
<keyword evidence="9" id="KW-0828">Tyrosine catabolism</keyword>
<evidence type="ECO:0000256" key="15">
    <source>
        <dbReference type="PIRSR" id="PIRSR000517-1"/>
    </source>
</evidence>
<dbReference type="Proteomes" id="UP001150925">
    <property type="component" value="Unassembled WGS sequence"/>
</dbReference>
<comment type="pathway">
    <text evidence="2">Amino-acid degradation; L-phenylalanine degradation; acetoacetate and fumarate from L-phenylalanine: step 2/6.</text>
</comment>
<dbReference type="InterPro" id="IPR005958">
    <property type="entry name" value="TyrNic_aminoTrfase"/>
</dbReference>
<dbReference type="InterPro" id="IPR005957">
    <property type="entry name" value="Tyrosine_aminoTrfase"/>
</dbReference>
<evidence type="ECO:0000313" key="18">
    <source>
        <dbReference type="EMBL" id="KAJ1967578.1"/>
    </source>
</evidence>
<evidence type="ECO:0000259" key="17">
    <source>
        <dbReference type="Pfam" id="PF00155"/>
    </source>
</evidence>
<evidence type="ECO:0000256" key="10">
    <source>
        <dbReference type="ARBA" id="ARBA00022898"/>
    </source>
</evidence>
<keyword evidence="8" id="KW-0808">Transferase</keyword>
<feature type="region of interest" description="Disordered" evidence="16">
    <location>
        <begin position="1"/>
        <end position="25"/>
    </location>
</feature>
<dbReference type="EMBL" id="JANBPY010000314">
    <property type="protein sequence ID" value="KAJ1967578.1"/>
    <property type="molecule type" value="Genomic_DNA"/>
</dbReference>
<dbReference type="GO" id="GO:0006572">
    <property type="term" value="P:L-tyrosine catabolic process"/>
    <property type="evidence" value="ECO:0007669"/>
    <property type="project" value="UniProtKB-KW"/>
</dbReference>
<feature type="modified residue" description="N6-(pyridoxal phosphate)lysine" evidence="15">
    <location>
        <position position="279"/>
    </location>
</feature>
<dbReference type="OrthoDB" id="7042322at2759"/>
<dbReference type="EC" id="2.6.1.5" evidence="5"/>
<evidence type="ECO:0000256" key="11">
    <source>
        <dbReference type="ARBA" id="ARBA00023232"/>
    </source>
</evidence>
<evidence type="ECO:0000256" key="16">
    <source>
        <dbReference type="SAM" id="MobiDB-lite"/>
    </source>
</evidence>
<protein>
    <recommendedName>
        <fullName evidence="6">Tyrosine aminotransferase</fullName>
        <ecNumber evidence="5">2.6.1.5</ecNumber>
    </recommendedName>
    <alternativeName>
        <fullName evidence="12">L-tyrosine:2-oxoglutarate aminotransferase</fullName>
    </alternativeName>
</protein>
<evidence type="ECO:0000313" key="19">
    <source>
        <dbReference type="Proteomes" id="UP001150925"/>
    </source>
</evidence>
<keyword evidence="11" id="KW-0585">Phenylalanine catabolism</keyword>
<dbReference type="PANTHER" id="PTHR45744">
    <property type="entry name" value="TYROSINE AMINOTRANSFERASE"/>
    <property type="match status" value="1"/>
</dbReference>
<dbReference type="CDD" id="cd00609">
    <property type="entry name" value="AAT_like"/>
    <property type="match status" value="1"/>
</dbReference>
<evidence type="ECO:0000256" key="7">
    <source>
        <dbReference type="ARBA" id="ARBA00022576"/>
    </source>
</evidence>
<organism evidence="18 19">
    <name type="scientific">Dispira parvispora</name>
    <dbReference type="NCBI Taxonomy" id="1520584"/>
    <lineage>
        <taxon>Eukaryota</taxon>
        <taxon>Fungi</taxon>
        <taxon>Fungi incertae sedis</taxon>
        <taxon>Zoopagomycota</taxon>
        <taxon>Kickxellomycotina</taxon>
        <taxon>Dimargaritomycetes</taxon>
        <taxon>Dimargaritales</taxon>
        <taxon>Dimargaritaceae</taxon>
        <taxon>Dispira</taxon>
    </lineage>
</organism>
<dbReference type="NCBIfam" id="TIGR01264">
    <property type="entry name" value="tyr_amTase_E"/>
    <property type="match status" value="1"/>
</dbReference>
<comment type="cofactor">
    <cofactor evidence="1 14 15">
        <name>pyridoxal 5'-phosphate</name>
        <dbReference type="ChEBI" id="CHEBI:597326"/>
    </cofactor>
</comment>
<dbReference type="NCBIfam" id="TIGR01265">
    <property type="entry name" value="tyr_nico_aTase"/>
    <property type="match status" value="1"/>
</dbReference>
<name>A0A9W8AXK8_9FUNG</name>
<comment type="similarity">
    <text evidence="3 14">Belongs to the class-I pyridoxal-phosphate-dependent aminotransferase family.</text>
</comment>
<comment type="catalytic activity">
    <reaction evidence="13">
        <text>L-tyrosine + 2-oxoglutarate = 3-(4-hydroxyphenyl)pyruvate + L-glutamate</text>
        <dbReference type="Rhea" id="RHEA:15093"/>
        <dbReference type="ChEBI" id="CHEBI:16810"/>
        <dbReference type="ChEBI" id="CHEBI:29985"/>
        <dbReference type="ChEBI" id="CHEBI:36242"/>
        <dbReference type="ChEBI" id="CHEBI:58315"/>
        <dbReference type="EC" id="2.6.1.5"/>
    </reaction>
</comment>
<evidence type="ECO:0000256" key="6">
    <source>
        <dbReference type="ARBA" id="ARBA00015959"/>
    </source>
</evidence>
<accession>A0A9W8AXK8</accession>
<dbReference type="Pfam" id="PF00155">
    <property type="entry name" value="Aminotran_1_2"/>
    <property type="match status" value="1"/>
</dbReference>
<comment type="caution">
    <text evidence="18">The sequence shown here is derived from an EMBL/GenBank/DDBJ whole genome shotgun (WGS) entry which is preliminary data.</text>
</comment>
<dbReference type="InterPro" id="IPR004839">
    <property type="entry name" value="Aminotransferase_I/II_large"/>
</dbReference>
<dbReference type="GO" id="GO:0030170">
    <property type="term" value="F:pyridoxal phosphate binding"/>
    <property type="evidence" value="ECO:0007669"/>
    <property type="project" value="InterPro"/>
</dbReference>
<dbReference type="GO" id="GO:0006559">
    <property type="term" value="P:L-phenylalanine catabolic process"/>
    <property type="evidence" value="ECO:0007669"/>
    <property type="project" value="UniProtKB-KW"/>
</dbReference>
<comment type="subunit">
    <text evidence="4">Homodimer.</text>
</comment>
<evidence type="ECO:0000256" key="1">
    <source>
        <dbReference type="ARBA" id="ARBA00001933"/>
    </source>
</evidence>
<dbReference type="InterPro" id="IPR015422">
    <property type="entry name" value="PyrdxlP-dep_Trfase_small"/>
</dbReference>
<dbReference type="InterPro" id="IPR015424">
    <property type="entry name" value="PyrdxlP-dep_Trfase"/>
</dbReference>
<evidence type="ECO:0000256" key="8">
    <source>
        <dbReference type="ARBA" id="ARBA00022679"/>
    </source>
</evidence>
<evidence type="ECO:0000256" key="13">
    <source>
        <dbReference type="ARBA" id="ARBA00047798"/>
    </source>
</evidence>
<dbReference type="AlphaFoldDB" id="A0A9W8AXK8"/>
<evidence type="ECO:0000256" key="3">
    <source>
        <dbReference type="ARBA" id="ARBA00007441"/>
    </source>
</evidence>
<keyword evidence="7" id="KW-0032">Aminotransferase</keyword>
<evidence type="ECO:0000256" key="5">
    <source>
        <dbReference type="ARBA" id="ARBA00012749"/>
    </source>
</evidence>
<feature type="domain" description="Aminotransferase class I/classII large" evidence="17">
    <location>
        <begin position="65"/>
        <end position="432"/>
    </location>
</feature>
<dbReference type="PIRSF" id="PIRSF000517">
    <property type="entry name" value="Tyr_transaminase"/>
    <property type="match status" value="1"/>
</dbReference>
<dbReference type="InterPro" id="IPR004838">
    <property type="entry name" value="NHTrfase_class1_PyrdxlP-BS"/>
</dbReference>